<dbReference type="EMBL" id="PDXQ01000001">
    <property type="protein sequence ID" value="TRZ34860.1"/>
    <property type="molecule type" value="Genomic_DNA"/>
</dbReference>
<dbReference type="SUPFAM" id="SSF53697">
    <property type="entry name" value="SIS domain"/>
    <property type="match status" value="1"/>
</dbReference>
<evidence type="ECO:0000313" key="2">
    <source>
        <dbReference type="Proteomes" id="UP000316316"/>
    </source>
</evidence>
<dbReference type="GO" id="GO:0097367">
    <property type="term" value="F:carbohydrate derivative binding"/>
    <property type="evidence" value="ECO:0007669"/>
    <property type="project" value="InterPro"/>
</dbReference>
<dbReference type="PANTHER" id="PTHR10937">
    <property type="entry name" value="GLUCOSAMINE--FRUCTOSE-6-PHOSPHATE AMINOTRANSFERASE, ISOMERIZING"/>
    <property type="match status" value="1"/>
</dbReference>
<dbReference type="RefSeq" id="WP_049221112.1">
    <property type="nucleotide sequence ID" value="NZ_CABGUH010000004.1"/>
</dbReference>
<dbReference type="PANTHER" id="PTHR10937:SF17">
    <property type="entry name" value="GLUCOSAMINE-FRUCTOSE-6-PHOSPHATE AMINOTRANSFERASE"/>
    <property type="match status" value="1"/>
</dbReference>
<dbReference type="Proteomes" id="UP000316316">
    <property type="component" value="Unassembled WGS sequence"/>
</dbReference>
<reference evidence="1 2" key="1">
    <citation type="submission" date="2017-10" db="EMBL/GenBank/DDBJ databases">
        <title>FDA dAtabase for Regulatory Grade micrObial Sequences (FDA-ARGOS): Supporting development and validation of Infectious Disease Dx tests.</title>
        <authorList>
            <person name="Campos J."/>
            <person name="Goldberg B."/>
            <person name="Tallon L.J."/>
            <person name="Sadzewicz L."/>
            <person name="Sengamalay N."/>
            <person name="Ott S."/>
            <person name="Godinez A."/>
            <person name="Nagaraj S."/>
            <person name="Vyas G."/>
            <person name="Aluvathingal J."/>
            <person name="Nadendla S."/>
            <person name="Geyer C."/>
            <person name="Nandy P."/>
            <person name="Hobson J."/>
            <person name="Sichtig H."/>
        </authorList>
    </citation>
    <scope>NUCLEOTIDE SEQUENCE [LARGE SCALE GENOMIC DNA]</scope>
    <source>
        <strain evidence="1 2">FDAARGOS_185</strain>
    </source>
</reference>
<dbReference type="GO" id="GO:0006002">
    <property type="term" value="P:fructose 6-phosphate metabolic process"/>
    <property type="evidence" value="ECO:0007669"/>
    <property type="project" value="TreeGrafter"/>
</dbReference>
<gene>
    <name evidence="1" type="ORF">AUF17_12465</name>
</gene>
<accession>A0A553SD02</accession>
<dbReference type="InterPro" id="IPR035490">
    <property type="entry name" value="GlmS/FrlB_SIS"/>
</dbReference>
<organism evidence="1 2">
    <name type="scientific">Enterococcus avium</name>
    <name type="common">Streptococcus avium</name>
    <dbReference type="NCBI Taxonomy" id="33945"/>
    <lineage>
        <taxon>Bacteria</taxon>
        <taxon>Bacillati</taxon>
        <taxon>Bacillota</taxon>
        <taxon>Bacilli</taxon>
        <taxon>Lactobacillales</taxon>
        <taxon>Enterococcaceae</taxon>
        <taxon>Enterococcus</taxon>
    </lineage>
</organism>
<evidence type="ECO:0000313" key="1">
    <source>
        <dbReference type="EMBL" id="TRZ34860.1"/>
    </source>
</evidence>
<dbReference type="GO" id="GO:0006487">
    <property type="term" value="P:protein N-linked glycosylation"/>
    <property type="evidence" value="ECO:0007669"/>
    <property type="project" value="TreeGrafter"/>
</dbReference>
<dbReference type="CDD" id="cd05009">
    <property type="entry name" value="SIS_GlmS_GlmD_2"/>
    <property type="match status" value="1"/>
</dbReference>
<dbReference type="Gene3D" id="3.40.50.10490">
    <property type="entry name" value="Glucose-6-phosphate isomerase like protein, domain 1"/>
    <property type="match status" value="2"/>
</dbReference>
<dbReference type="PROSITE" id="PS51464">
    <property type="entry name" value="SIS"/>
    <property type="match status" value="1"/>
</dbReference>
<dbReference type="InterPro" id="IPR046348">
    <property type="entry name" value="SIS_dom_sf"/>
</dbReference>
<dbReference type="CDD" id="cd05008">
    <property type="entry name" value="SIS_GlmS_GlmD_1"/>
    <property type="match status" value="1"/>
</dbReference>
<dbReference type="GO" id="GO:0004360">
    <property type="term" value="F:glutamine-fructose-6-phosphate transaminase (isomerizing) activity"/>
    <property type="evidence" value="ECO:0007669"/>
    <property type="project" value="TreeGrafter"/>
</dbReference>
<dbReference type="AlphaFoldDB" id="A0A553SD02"/>
<dbReference type="GO" id="GO:0006047">
    <property type="term" value="P:UDP-N-acetylglucosamine metabolic process"/>
    <property type="evidence" value="ECO:0007669"/>
    <property type="project" value="TreeGrafter"/>
</dbReference>
<sequence>MSKPTMLSYILEEQETLTAAINAYPTNIDAAINGLNLDAANWLVLGTGSSINAAKSAKYYIEKMADVKLAIEEPYNFTHYEKIDPQLQVVLGISQSGQSTSTIEAMAKITNHHAVHTMAVTSIPDSEITKVTTSTLDILSGRERVGYVTLGFSATVLALMLLGLRIGVKKGLITPEKEAAELQEFLDLTSRFNHVIEQSTRFFETHRKDFQLAPRFTSIAYGPAAGTAKEMETKFSETIRVPSLGVELEAFMHGPYLEINPEHRLFFIETPAKPEIIEKAGLLKAYEQRHTGHVFTISLRTSAAEDLNTLALGNCTDEFKAPYLAILPFQVFCWYISREKGIDITNRIFTDFSQAVKSKTAVQDYV</sequence>
<name>A0A553SD02_ENTAV</name>
<dbReference type="InterPro" id="IPR001347">
    <property type="entry name" value="SIS_dom"/>
</dbReference>
<comment type="caution">
    <text evidence="1">The sequence shown here is derived from an EMBL/GenBank/DDBJ whole genome shotgun (WGS) entry which is preliminary data.</text>
</comment>
<protein>
    <submittedName>
        <fullName evidence="1">SIS domain-containing protein</fullName>
    </submittedName>
</protein>
<dbReference type="Pfam" id="PF01380">
    <property type="entry name" value="SIS"/>
    <property type="match status" value="1"/>
</dbReference>
<dbReference type="GeneID" id="69566988"/>
<proteinExistence type="predicted"/>
<dbReference type="InterPro" id="IPR035466">
    <property type="entry name" value="GlmS/AgaS_SIS"/>
</dbReference>